<dbReference type="SUPFAM" id="SSF109755">
    <property type="entry name" value="PhoU-like"/>
    <property type="match status" value="1"/>
</dbReference>
<reference evidence="10 11" key="1">
    <citation type="submission" date="2019-03" db="EMBL/GenBank/DDBJ databases">
        <title>Genomic Encyclopedia of Archaeal and Bacterial Type Strains, Phase II (KMG-II): from individual species to whole genera.</title>
        <authorList>
            <person name="Goeker M."/>
        </authorList>
    </citation>
    <scope>NUCLEOTIDE SEQUENCE [LARGE SCALE GENOMIC DNA]</scope>
    <source>
        <strain evidence="10 11">RL-C</strain>
    </source>
</reference>
<dbReference type="FunFam" id="1.20.58.220:FF:000004">
    <property type="entry name" value="Phosphate-specific transport system accessory protein PhoU"/>
    <property type="match status" value="1"/>
</dbReference>
<dbReference type="PANTHER" id="PTHR42930">
    <property type="entry name" value="PHOSPHATE-SPECIFIC TRANSPORT SYSTEM ACCESSORY PROTEIN PHOU"/>
    <property type="match status" value="1"/>
</dbReference>
<evidence type="ECO:0000256" key="7">
    <source>
        <dbReference type="ARBA" id="ARBA00056181"/>
    </source>
</evidence>
<dbReference type="GO" id="GO:0005737">
    <property type="term" value="C:cytoplasm"/>
    <property type="evidence" value="ECO:0007669"/>
    <property type="project" value="UniProtKB-SubCell"/>
</dbReference>
<comment type="caution">
    <text evidence="10">The sequence shown here is derived from an EMBL/GenBank/DDBJ whole genome shotgun (WGS) entry which is preliminary data.</text>
</comment>
<evidence type="ECO:0000259" key="9">
    <source>
        <dbReference type="Pfam" id="PF01895"/>
    </source>
</evidence>
<gene>
    <name evidence="10" type="ORF">CLV25_103158</name>
</gene>
<dbReference type="Proteomes" id="UP000294830">
    <property type="component" value="Unassembled WGS sequence"/>
</dbReference>
<evidence type="ECO:0000256" key="5">
    <source>
        <dbReference type="ARBA" id="ARBA00022490"/>
    </source>
</evidence>
<dbReference type="Gene3D" id="1.20.58.220">
    <property type="entry name" value="Phosphate transport system protein phou homolog 2, domain 2"/>
    <property type="match status" value="1"/>
</dbReference>
<dbReference type="NCBIfam" id="TIGR02135">
    <property type="entry name" value="phoU_full"/>
    <property type="match status" value="1"/>
</dbReference>
<evidence type="ECO:0000313" key="11">
    <source>
        <dbReference type="Proteomes" id="UP000294830"/>
    </source>
</evidence>
<comment type="subunit">
    <text evidence="3 8">Homodimer.</text>
</comment>
<dbReference type="Pfam" id="PF01895">
    <property type="entry name" value="PhoU"/>
    <property type="match status" value="2"/>
</dbReference>
<name>A0A4R2ENE4_9BACT</name>
<keyword evidence="5 8" id="KW-0963">Cytoplasm</keyword>
<sequence length="220" mass="24945">MTHLDNELHMLKTEMGNMLHTVLFQLEKAQEACINGNIDLAHEVVAREKRVNAYELKIDSDCENIIALFNPVAIDLRMVLSTLKINSDIERIGDFAEGLARIALDHPSGFDKELAQVASLEIIFKNAIEMLSEAKIAFDKENPQLAASILSKDDILDEVNRKANTIIEEYIKAHPDNIRQALDMISIIRKIERIGDHCSNIAEEIIFYIEAKVIKHKDKK</sequence>
<dbReference type="RefSeq" id="WP_131838497.1">
    <property type="nucleotide sequence ID" value="NZ_SLWB01000003.1"/>
</dbReference>
<dbReference type="InterPro" id="IPR038078">
    <property type="entry name" value="PhoU-like_sf"/>
</dbReference>
<dbReference type="OrthoDB" id="9814256at2"/>
<dbReference type="InterPro" id="IPR028366">
    <property type="entry name" value="PhoU"/>
</dbReference>
<evidence type="ECO:0000256" key="4">
    <source>
        <dbReference type="ARBA" id="ARBA00022448"/>
    </source>
</evidence>
<keyword evidence="4 8" id="KW-0813">Transport</keyword>
<dbReference type="GO" id="GO:0030643">
    <property type="term" value="P:intracellular phosphate ion homeostasis"/>
    <property type="evidence" value="ECO:0007669"/>
    <property type="project" value="InterPro"/>
</dbReference>
<dbReference type="PIRSF" id="PIRSF003107">
    <property type="entry name" value="PhoU"/>
    <property type="match status" value="1"/>
</dbReference>
<dbReference type="GO" id="GO:0006817">
    <property type="term" value="P:phosphate ion transport"/>
    <property type="evidence" value="ECO:0007669"/>
    <property type="project" value="UniProtKB-KW"/>
</dbReference>
<organism evidence="10 11">
    <name type="scientific">Acetobacteroides hydrogenigenes</name>
    <dbReference type="NCBI Taxonomy" id="979970"/>
    <lineage>
        <taxon>Bacteria</taxon>
        <taxon>Pseudomonadati</taxon>
        <taxon>Bacteroidota</taxon>
        <taxon>Bacteroidia</taxon>
        <taxon>Bacteroidales</taxon>
        <taxon>Rikenellaceae</taxon>
        <taxon>Acetobacteroides</taxon>
    </lineage>
</organism>
<accession>A0A4R2ENE4</accession>
<dbReference type="InterPro" id="IPR026022">
    <property type="entry name" value="PhoU_dom"/>
</dbReference>
<protein>
    <recommendedName>
        <fullName evidence="8">Phosphate-specific transport system accessory protein PhoU</fullName>
    </recommendedName>
</protein>
<evidence type="ECO:0000256" key="2">
    <source>
        <dbReference type="ARBA" id="ARBA00008107"/>
    </source>
</evidence>
<evidence type="ECO:0000256" key="3">
    <source>
        <dbReference type="ARBA" id="ARBA00011738"/>
    </source>
</evidence>
<comment type="subcellular location">
    <subcellularLocation>
        <location evidence="1 8">Cytoplasm</location>
    </subcellularLocation>
</comment>
<proteinExistence type="inferred from homology"/>
<dbReference type="AlphaFoldDB" id="A0A4R2ENE4"/>
<feature type="domain" description="PhoU" evidence="9">
    <location>
        <begin position="123"/>
        <end position="205"/>
    </location>
</feature>
<dbReference type="EMBL" id="SLWB01000003">
    <property type="protein sequence ID" value="TCN70638.1"/>
    <property type="molecule type" value="Genomic_DNA"/>
</dbReference>
<comment type="similarity">
    <text evidence="2 8">Belongs to the PhoU family.</text>
</comment>
<dbReference type="GO" id="GO:0045936">
    <property type="term" value="P:negative regulation of phosphate metabolic process"/>
    <property type="evidence" value="ECO:0007669"/>
    <property type="project" value="InterPro"/>
</dbReference>
<comment type="function">
    <text evidence="7 8">Plays a role in the regulation of phosphate uptake.</text>
</comment>
<keyword evidence="6 8" id="KW-0592">Phosphate transport</keyword>
<evidence type="ECO:0000256" key="6">
    <source>
        <dbReference type="ARBA" id="ARBA00022592"/>
    </source>
</evidence>
<keyword evidence="11" id="KW-1185">Reference proteome</keyword>
<evidence type="ECO:0000313" key="10">
    <source>
        <dbReference type="EMBL" id="TCN70638.1"/>
    </source>
</evidence>
<evidence type="ECO:0000256" key="8">
    <source>
        <dbReference type="PIRNR" id="PIRNR003107"/>
    </source>
</evidence>
<dbReference type="PANTHER" id="PTHR42930:SF3">
    <property type="entry name" value="PHOSPHATE-SPECIFIC TRANSPORT SYSTEM ACCESSORY PROTEIN PHOU"/>
    <property type="match status" value="1"/>
</dbReference>
<feature type="domain" description="PhoU" evidence="9">
    <location>
        <begin position="17"/>
        <end position="102"/>
    </location>
</feature>
<evidence type="ECO:0000256" key="1">
    <source>
        <dbReference type="ARBA" id="ARBA00004496"/>
    </source>
</evidence>